<proteinExistence type="predicted"/>
<dbReference type="Proteomes" id="UP001597641">
    <property type="component" value="Unassembled WGS sequence"/>
</dbReference>
<protein>
    <submittedName>
        <fullName evidence="3">DUF4168 domain-containing protein</fullName>
    </submittedName>
</protein>
<evidence type="ECO:0000256" key="1">
    <source>
        <dbReference type="SAM" id="SignalP"/>
    </source>
</evidence>
<organism evidence="3 4">
    <name type="scientific">Pontibacter toksunensis</name>
    <dbReference type="NCBI Taxonomy" id="1332631"/>
    <lineage>
        <taxon>Bacteria</taxon>
        <taxon>Pseudomonadati</taxon>
        <taxon>Bacteroidota</taxon>
        <taxon>Cytophagia</taxon>
        <taxon>Cytophagales</taxon>
        <taxon>Hymenobacteraceae</taxon>
        <taxon>Pontibacter</taxon>
    </lineage>
</organism>
<accession>A0ABW6BXB1</accession>
<dbReference type="EMBL" id="JBHUOX010000011">
    <property type="protein sequence ID" value="MFD3001652.1"/>
    <property type="molecule type" value="Genomic_DNA"/>
</dbReference>
<feature type="domain" description="DUF4168" evidence="2">
    <location>
        <begin position="92"/>
        <end position="156"/>
    </location>
</feature>
<feature type="signal peptide" evidence="1">
    <location>
        <begin position="1"/>
        <end position="23"/>
    </location>
</feature>
<dbReference type="InterPro" id="IPR025433">
    <property type="entry name" value="DUF4168"/>
</dbReference>
<name>A0ABW6BXB1_9BACT</name>
<evidence type="ECO:0000313" key="4">
    <source>
        <dbReference type="Proteomes" id="UP001597641"/>
    </source>
</evidence>
<evidence type="ECO:0000259" key="2">
    <source>
        <dbReference type="Pfam" id="PF13767"/>
    </source>
</evidence>
<gene>
    <name evidence="3" type="ORF">ACFS7Z_14870</name>
</gene>
<feature type="chain" id="PRO_5047227647" evidence="1">
    <location>
        <begin position="24"/>
        <end position="163"/>
    </location>
</feature>
<keyword evidence="1" id="KW-0732">Signal</keyword>
<sequence length="163" mass="17874">MVLIKKGTIAAAFVAVSMSFGHAAFAQQATAPKTEQQTASKFSEADLKKFVEANTSVTEIQKASRDSLVAAIEDENLTVDRFNELAKAHQAQKLEEVAENKEEISAFSNAAQRVVKMQPETKEKIQAAIEEEGITVEQYEKIMAAYEKDPAVQAQIQAVVNKE</sequence>
<evidence type="ECO:0000313" key="3">
    <source>
        <dbReference type="EMBL" id="MFD3001652.1"/>
    </source>
</evidence>
<dbReference type="RefSeq" id="WP_377485966.1">
    <property type="nucleotide sequence ID" value="NZ_JBHUOX010000011.1"/>
</dbReference>
<keyword evidence="4" id="KW-1185">Reference proteome</keyword>
<dbReference type="Pfam" id="PF13767">
    <property type="entry name" value="DUF4168"/>
    <property type="match status" value="1"/>
</dbReference>
<comment type="caution">
    <text evidence="3">The sequence shown here is derived from an EMBL/GenBank/DDBJ whole genome shotgun (WGS) entry which is preliminary data.</text>
</comment>
<reference evidence="4" key="1">
    <citation type="journal article" date="2019" name="Int. J. Syst. Evol. Microbiol.">
        <title>The Global Catalogue of Microorganisms (GCM) 10K type strain sequencing project: providing services to taxonomists for standard genome sequencing and annotation.</title>
        <authorList>
            <consortium name="The Broad Institute Genomics Platform"/>
            <consortium name="The Broad Institute Genome Sequencing Center for Infectious Disease"/>
            <person name="Wu L."/>
            <person name="Ma J."/>
        </authorList>
    </citation>
    <scope>NUCLEOTIDE SEQUENCE [LARGE SCALE GENOMIC DNA]</scope>
    <source>
        <strain evidence="4">KCTC 23984</strain>
    </source>
</reference>